<evidence type="ECO:0000313" key="16">
    <source>
        <dbReference type="EMBL" id="KAF6291872.1"/>
    </source>
</evidence>
<keyword evidence="11" id="KW-0868">Chloride</keyword>
<evidence type="ECO:0000256" key="14">
    <source>
        <dbReference type="ARBA" id="ARBA00032817"/>
    </source>
</evidence>
<dbReference type="Pfam" id="PF15122">
    <property type="entry name" value="TMEM206"/>
    <property type="match status" value="1"/>
</dbReference>
<protein>
    <recommendedName>
        <fullName evidence="3">Proton-activated chloride channel</fullName>
    </recommendedName>
    <alternativeName>
        <fullName evidence="14">Transmembrane protein 206</fullName>
    </alternativeName>
</protein>
<evidence type="ECO:0000256" key="8">
    <source>
        <dbReference type="ARBA" id="ARBA00023065"/>
    </source>
</evidence>
<dbReference type="PANTHER" id="PTHR16087:SF0">
    <property type="entry name" value="PROTON-ACTIVATED CHLORIDE CHANNEL"/>
    <property type="match status" value="1"/>
</dbReference>
<keyword evidence="8" id="KW-0406">Ion transport</keyword>
<evidence type="ECO:0000256" key="10">
    <source>
        <dbReference type="ARBA" id="ARBA00023173"/>
    </source>
</evidence>
<evidence type="ECO:0000256" key="15">
    <source>
        <dbReference type="ARBA" id="ARBA00045384"/>
    </source>
</evidence>
<keyword evidence="12" id="KW-0407">Ion channel</keyword>
<reference evidence="16 17" key="1">
    <citation type="journal article" date="2020" name="Nature">
        <title>Six reference-quality genomes reveal evolution of bat adaptations.</title>
        <authorList>
            <person name="Jebb D."/>
            <person name="Huang Z."/>
            <person name="Pippel M."/>
            <person name="Hughes G.M."/>
            <person name="Lavrichenko K."/>
            <person name="Devanna P."/>
            <person name="Winkler S."/>
            <person name="Jermiin L.S."/>
            <person name="Skirmuntt E.C."/>
            <person name="Katzourakis A."/>
            <person name="Burkitt-Gray L."/>
            <person name="Ray D.A."/>
            <person name="Sullivan K.A.M."/>
            <person name="Roscito J.G."/>
            <person name="Kirilenko B.M."/>
            <person name="Davalos L.M."/>
            <person name="Corthals A.P."/>
            <person name="Power M.L."/>
            <person name="Jones G."/>
            <person name="Ransome R.D."/>
            <person name="Dechmann D.K.N."/>
            <person name="Locatelli A.G."/>
            <person name="Puechmaille S.J."/>
            <person name="Fedrigo O."/>
            <person name="Jarvis E.D."/>
            <person name="Hiller M."/>
            <person name="Vernes S.C."/>
            <person name="Myers E.W."/>
            <person name="Teeling E.C."/>
        </authorList>
    </citation>
    <scope>NUCLEOTIDE SEQUENCE [LARGE SCALE GENOMIC DNA]</scope>
    <source>
        <strain evidence="16">MMyoMyo1</strain>
        <tissue evidence="16">Flight muscle</tissue>
    </source>
</reference>
<comment type="catalytic activity">
    <reaction evidence="13">
        <text>chloride(in) = chloride(out)</text>
        <dbReference type="Rhea" id="RHEA:29823"/>
        <dbReference type="ChEBI" id="CHEBI:17996"/>
    </reaction>
</comment>
<keyword evidence="17" id="KW-1185">Reference proteome</keyword>
<comment type="function">
    <text evidence="15">Chloride channel gated by pH that facilitates the entry of chloride ions into cells upon exposure to extracellular acidic pH. Involved in acidosis-induced cell death by mediating chloride influx and subsequent cell swelling.</text>
</comment>
<keyword evidence="9" id="KW-0472">Membrane</keyword>
<evidence type="ECO:0000256" key="7">
    <source>
        <dbReference type="ARBA" id="ARBA00022989"/>
    </source>
</evidence>
<evidence type="ECO:0000256" key="9">
    <source>
        <dbReference type="ARBA" id="ARBA00023136"/>
    </source>
</evidence>
<dbReference type="GO" id="GO:0034707">
    <property type="term" value="C:chloride channel complex"/>
    <property type="evidence" value="ECO:0007669"/>
    <property type="project" value="UniProtKB-KW"/>
</dbReference>
<dbReference type="VEuPathDB" id="HostDB:GeneID_118672969"/>
<dbReference type="GO" id="GO:0009986">
    <property type="term" value="C:cell surface"/>
    <property type="evidence" value="ECO:0007669"/>
    <property type="project" value="TreeGrafter"/>
</dbReference>
<dbReference type="AlphaFoldDB" id="A0A7J7STR2"/>
<dbReference type="GO" id="GO:0005254">
    <property type="term" value="F:chloride channel activity"/>
    <property type="evidence" value="ECO:0007669"/>
    <property type="project" value="UniProtKB-KW"/>
</dbReference>
<accession>A0A7J7STR2</accession>
<keyword evidence="7" id="KW-1133">Transmembrane helix</keyword>
<evidence type="ECO:0000256" key="12">
    <source>
        <dbReference type="ARBA" id="ARBA00023303"/>
    </source>
</evidence>
<evidence type="ECO:0000256" key="11">
    <source>
        <dbReference type="ARBA" id="ARBA00023214"/>
    </source>
</evidence>
<keyword evidence="10" id="KW-0869">Chloride channel</keyword>
<evidence type="ECO:0000256" key="4">
    <source>
        <dbReference type="ARBA" id="ARBA00022448"/>
    </source>
</evidence>
<evidence type="ECO:0000256" key="3">
    <source>
        <dbReference type="ARBA" id="ARBA00013993"/>
    </source>
</evidence>
<keyword evidence="5" id="KW-1003">Cell membrane</keyword>
<comment type="similarity">
    <text evidence="2">Belongs to the proton-activated chloride channel family.</text>
</comment>
<evidence type="ECO:0000313" key="17">
    <source>
        <dbReference type="Proteomes" id="UP000527355"/>
    </source>
</evidence>
<dbReference type="Proteomes" id="UP000527355">
    <property type="component" value="Unassembled WGS sequence"/>
</dbReference>
<evidence type="ECO:0000256" key="6">
    <source>
        <dbReference type="ARBA" id="ARBA00022692"/>
    </source>
</evidence>
<evidence type="ECO:0000256" key="5">
    <source>
        <dbReference type="ARBA" id="ARBA00022475"/>
    </source>
</evidence>
<keyword evidence="4" id="KW-0813">Transport</keyword>
<evidence type="ECO:0000256" key="13">
    <source>
        <dbReference type="ARBA" id="ARBA00024167"/>
    </source>
</evidence>
<keyword evidence="6" id="KW-0812">Transmembrane</keyword>
<dbReference type="PANTHER" id="PTHR16087">
    <property type="entry name" value="TRANSMEMBRANE PROTEIN 206"/>
    <property type="match status" value="1"/>
</dbReference>
<proteinExistence type="inferred from homology"/>
<comment type="subcellular location">
    <subcellularLocation>
        <location evidence="1">Cell membrane</location>
        <topology evidence="1">Multi-pass membrane protein</topology>
    </subcellularLocation>
</comment>
<gene>
    <name evidence="16" type="ORF">mMyoMyo1_019329</name>
</gene>
<dbReference type="EMBL" id="JABWUV010000018">
    <property type="protein sequence ID" value="KAF6291872.1"/>
    <property type="molecule type" value="Genomic_DNA"/>
</dbReference>
<evidence type="ECO:0000256" key="1">
    <source>
        <dbReference type="ARBA" id="ARBA00004651"/>
    </source>
</evidence>
<comment type="caution">
    <text evidence="16">The sequence shown here is derived from an EMBL/GenBank/DDBJ whole genome shotgun (WGS) entry which is preliminary data.</text>
</comment>
<sequence>MQACESASSSWKFSGGFRTWVKMSLVETKEEDGREAVEFRQETSVVNYIDQRPAAEKSAQLFFVVFEWKDPFIQKVQDIITANPWNTIALLCGAFLALFKAAEFAKLSVKWMIKIRKRYLKKRGQATNHIS</sequence>
<dbReference type="GO" id="GO:0005886">
    <property type="term" value="C:plasma membrane"/>
    <property type="evidence" value="ECO:0007669"/>
    <property type="project" value="UniProtKB-SubCell"/>
</dbReference>
<name>A0A7J7STR2_MYOMY</name>
<dbReference type="InterPro" id="IPR029366">
    <property type="entry name" value="TMEM206"/>
</dbReference>
<evidence type="ECO:0000256" key="2">
    <source>
        <dbReference type="ARBA" id="ARBA00009151"/>
    </source>
</evidence>
<organism evidence="16 17">
    <name type="scientific">Myotis myotis</name>
    <name type="common">Greater mouse-eared bat</name>
    <name type="synonym">Vespertilio myotis</name>
    <dbReference type="NCBI Taxonomy" id="51298"/>
    <lineage>
        <taxon>Eukaryota</taxon>
        <taxon>Metazoa</taxon>
        <taxon>Chordata</taxon>
        <taxon>Craniata</taxon>
        <taxon>Vertebrata</taxon>
        <taxon>Euteleostomi</taxon>
        <taxon>Mammalia</taxon>
        <taxon>Eutheria</taxon>
        <taxon>Laurasiatheria</taxon>
        <taxon>Chiroptera</taxon>
        <taxon>Yangochiroptera</taxon>
        <taxon>Vespertilionidae</taxon>
        <taxon>Myotis</taxon>
    </lineage>
</organism>